<sequence length="221" mass="24479">MRDRGRTNWTPSALPGHTGPPSDARALPVHAERQGRMRPRRGAGIPRAMEAANLSLASTGLTLGGAALPGREPPFSVFTAPVVTQLVRLVAATFLWNLMVLVTILRVRALHRVPHNVRWCITPLSLASELSAGRRWRLGRSLCHVWISFDVLRCPASIWNVAAIALARYWTITRHLPYTPRTRRRASVLVIALTWALSALIALAPLLFGWGEANDARLRRC</sequence>
<keyword evidence="3 10" id="KW-0812">Transmembrane</keyword>
<proteinExistence type="predicted"/>
<dbReference type="GO" id="GO:0004930">
    <property type="term" value="F:G protein-coupled receptor activity"/>
    <property type="evidence" value="ECO:0007669"/>
    <property type="project" value="UniProtKB-KW"/>
</dbReference>
<keyword evidence="8" id="KW-0807">Transducer</keyword>
<evidence type="ECO:0000256" key="8">
    <source>
        <dbReference type="ARBA" id="ARBA00023224"/>
    </source>
</evidence>
<comment type="subcellular location">
    <subcellularLocation>
        <location evidence="1">Cell membrane</location>
        <topology evidence="1">Multi-pass membrane protein</topology>
    </subcellularLocation>
</comment>
<feature type="transmembrane region" description="Helical" evidence="10">
    <location>
        <begin position="48"/>
        <end position="66"/>
    </location>
</feature>
<keyword evidence="6 10" id="KW-0472">Membrane</keyword>
<accession>A0AB34H426</accession>
<feature type="transmembrane region" description="Helical" evidence="10">
    <location>
        <begin position="86"/>
        <end position="105"/>
    </location>
</feature>
<feature type="region of interest" description="Disordered" evidence="9">
    <location>
        <begin position="1"/>
        <end position="42"/>
    </location>
</feature>
<dbReference type="AlphaFoldDB" id="A0AB34H426"/>
<gene>
    <name evidence="12" type="ORF">J1605_023165</name>
</gene>
<dbReference type="InterPro" id="IPR000276">
    <property type="entry name" value="GPCR_Rhodpsn"/>
</dbReference>
<evidence type="ECO:0000256" key="6">
    <source>
        <dbReference type="ARBA" id="ARBA00023136"/>
    </source>
</evidence>
<evidence type="ECO:0000256" key="1">
    <source>
        <dbReference type="ARBA" id="ARBA00004651"/>
    </source>
</evidence>
<dbReference type="PROSITE" id="PS50262">
    <property type="entry name" value="G_PROTEIN_RECEP_F1_2"/>
    <property type="match status" value="1"/>
</dbReference>
<evidence type="ECO:0000256" key="5">
    <source>
        <dbReference type="ARBA" id="ARBA00023040"/>
    </source>
</evidence>
<dbReference type="Pfam" id="PF00001">
    <property type="entry name" value="7tm_1"/>
    <property type="match status" value="1"/>
</dbReference>
<dbReference type="GO" id="GO:0005886">
    <property type="term" value="C:plasma membrane"/>
    <property type="evidence" value="ECO:0007669"/>
    <property type="project" value="UniProtKB-SubCell"/>
</dbReference>
<dbReference type="Gene3D" id="1.20.1070.10">
    <property type="entry name" value="Rhodopsin 7-helix transmembrane proteins"/>
    <property type="match status" value="1"/>
</dbReference>
<evidence type="ECO:0000256" key="7">
    <source>
        <dbReference type="ARBA" id="ARBA00023170"/>
    </source>
</evidence>
<dbReference type="PANTHER" id="PTHR24248">
    <property type="entry name" value="ADRENERGIC RECEPTOR-RELATED G-PROTEIN COUPLED RECEPTOR"/>
    <property type="match status" value="1"/>
</dbReference>
<comment type="caution">
    <text evidence="12">The sequence shown here is derived from an EMBL/GenBank/DDBJ whole genome shotgun (WGS) entry which is preliminary data.</text>
</comment>
<dbReference type="GO" id="GO:0043410">
    <property type="term" value="P:positive regulation of MAPK cascade"/>
    <property type="evidence" value="ECO:0007669"/>
    <property type="project" value="TreeGrafter"/>
</dbReference>
<evidence type="ECO:0000256" key="4">
    <source>
        <dbReference type="ARBA" id="ARBA00022989"/>
    </source>
</evidence>
<reference evidence="12 13" key="1">
    <citation type="submission" date="2022-11" db="EMBL/GenBank/DDBJ databases">
        <title>Whole genome sequence of Eschrichtius robustus ER-17-0199.</title>
        <authorList>
            <person name="Bruniche-Olsen A."/>
            <person name="Black A.N."/>
            <person name="Fields C.J."/>
            <person name="Walden K."/>
            <person name="Dewoody J.A."/>
        </authorList>
    </citation>
    <scope>NUCLEOTIDE SEQUENCE [LARGE SCALE GENOMIC DNA]</scope>
    <source>
        <strain evidence="12">ER-17-0199</strain>
        <tissue evidence="12">Blubber</tissue>
    </source>
</reference>
<keyword evidence="4 10" id="KW-1133">Transmembrane helix</keyword>
<feature type="domain" description="G-protein coupled receptors family 1 profile" evidence="11">
    <location>
        <begin position="136"/>
        <end position="221"/>
    </location>
</feature>
<dbReference type="InterPro" id="IPR017452">
    <property type="entry name" value="GPCR_Rhodpsn_7TM"/>
</dbReference>
<dbReference type="Proteomes" id="UP001159641">
    <property type="component" value="Unassembled WGS sequence"/>
</dbReference>
<dbReference type="SUPFAM" id="SSF81321">
    <property type="entry name" value="Family A G protein-coupled receptor-like"/>
    <property type="match status" value="1"/>
</dbReference>
<protein>
    <recommendedName>
        <fullName evidence="11">G-protein coupled receptors family 1 profile domain-containing protein</fullName>
    </recommendedName>
</protein>
<keyword evidence="5" id="KW-0297">G-protein coupled receptor</keyword>
<evidence type="ECO:0000256" key="2">
    <source>
        <dbReference type="ARBA" id="ARBA00022475"/>
    </source>
</evidence>
<name>A0AB34H426_ESCRO</name>
<dbReference type="EMBL" id="JAIQCJ010001888">
    <property type="protein sequence ID" value="KAJ8787023.1"/>
    <property type="molecule type" value="Genomic_DNA"/>
</dbReference>
<keyword evidence="2" id="KW-1003">Cell membrane</keyword>
<dbReference type="GO" id="GO:0071880">
    <property type="term" value="P:adenylate cyclase-activating adrenergic receptor signaling pathway"/>
    <property type="evidence" value="ECO:0007669"/>
    <property type="project" value="TreeGrafter"/>
</dbReference>
<evidence type="ECO:0000313" key="12">
    <source>
        <dbReference type="EMBL" id="KAJ8787023.1"/>
    </source>
</evidence>
<evidence type="ECO:0000256" key="10">
    <source>
        <dbReference type="SAM" id="Phobius"/>
    </source>
</evidence>
<organism evidence="12 13">
    <name type="scientific">Eschrichtius robustus</name>
    <name type="common">California gray whale</name>
    <name type="synonym">Eschrichtius gibbosus</name>
    <dbReference type="NCBI Taxonomy" id="9764"/>
    <lineage>
        <taxon>Eukaryota</taxon>
        <taxon>Metazoa</taxon>
        <taxon>Chordata</taxon>
        <taxon>Craniata</taxon>
        <taxon>Vertebrata</taxon>
        <taxon>Euteleostomi</taxon>
        <taxon>Mammalia</taxon>
        <taxon>Eutheria</taxon>
        <taxon>Laurasiatheria</taxon>
        <taxon>Artiodactyla</taxon>
        <taxon>Whippomorpha</taxon>
        <taxon>Cetacea</taxon>
        <taxon>Mysticeti</taxon>
        <taxon>Eschrichtiidae</taxon>
        <taxon>Eschrichtius</taxon>
    </lineage>
</organism>
<keyword evidence="7" id="KW-0675">Receptor</keyword>
<evidence type="ECO:0000259" key="11">
    <source>
        <dbReference type="PROSITE" id="PS50262"/>
    </source>
</evidence>
<dbReference type="PRINTS" id="PR00237">
    <property type="entry name" value="GPCRRHODOPSN"/>
</dbReference>
<keyword evidence="13" id="KW-1185">Reference proteome</keyword>
<dbReference type="PANTHER" id="PTHR24248:SF202">
    <property type="entry name" value="5-HYDROXYTRYPTAMINE RECEPTOR 5A"/>
    <property type="match status" value="1"/>
</dbReference>
<evidence type="ECO:0000313" key="13">
    <source>
        <dbReference type="Proteomes" id="UP001159641"/>
    </source>
</evidence>
<evidence type="ECO:0000256" key="9">
    <source>
        <dbReference type="SAM" id="MobiDB-lite"/>
    </source>
</evidence>
<evidence type="ECO:0000256" key="3">
    <source>
        <dbReference type="ARBA" id="ARBA00022692"/>
    </source>
</evidence>
<feature type="transmembrane region" description="Helical" evidence="10">
    <location>
        <begin position="188"/>
        <end position="210"/>
    </location>
</feature>